<dbReference type="EMBL" id="MU267964">
    <property type="protein sequence ID" value="KAH7906884.1"/>
    <property type="molecule type" value="Genomic_DNA"/>
</dbReference>
<accession>A0ACB8A138</accession>
<dbReference type="Proteomes" id="UP000790377">
    <property type="component" value="Unassembled WGS sequence"/>
</dbReference>
<proteinExistence type="predicted"/>
<organism evidence="1 2">
    <name type="scientific">Hygrophoropsis aurantiaca</name>
    <dbReference type="NCBI Taxonomy" id="72124"/>
    <lineage>
        <taxon>Eukaryota</taxon>
        <taxon>Fungi</taxon>
        <taxon>Dikarya</taxon>
        <taxon>Basidiomycota</taxon>
        <taxon>Agaricomycotina</taxon>
        <taxon>Agaricomycetes</taxon>
        <taxon>Agaricomycetidae</taxon>
        <taxon>Boletales</taxon>
        <taxon>Coniophorineae</taxon>
        <taxon>Hygrophoropsidaceae</taxon>
        <taxon>Hygrophoropsis</taxon>
    </lineage>
</organism>
<keyword evidence="2" id="KW-1185">Reference proteome</keyword>
<evidence type="ECO:0000313" key="1">
    <source>
        <dbReference type="EMBL" id="KAH7906884.1"/>
    </source>
</evidence>
<name>A0ACB8A138_9AGAM</name>
<gene>
    <name evidence="1" type="ORF">BJ138DRAFT_1161550</name>
</gene>
<reference evidence="1" key="1">
    <citation type="journal article" date="2021" name="New Phytol.">
        <title>Evolutionary innovations through gain and loss of genes in the ectomycorrhizal Boletales.</title>
        <authorList>
            <person name="Wu G."/>
            <person name="Miyauchi S."/>
            <person name="Morin E."/>
            <person name="Kuo A."/>
            <person name="Drula E."/>
            <person name="Varga T."/>
            <person name="Kohler A."/>
            <person name="Feng B."/>
            <person name="Cao Y."/>
            <person name="Lipzen A."/>
            <person name="Daum C."/>
            <person name="Hundley H."/>
            <person name="Pangilinan J."/>
            <person name="Johnson J."/>
            <person name="Barry K."/>
            <person name="LaButti K."/>
            <person name="Ng V."/>
            <person name="Ahrendt S."/>
            <person name="Min B."/>
            <person name="Choi I.G."/>
            <person name="Park H."/>
            <person name="Plett J.M."/>
            <person name="Magnuson J."/>
            <person name="Spatafora J.W."/>
            <person name="Nagy L.G."/>
            <person name="Henrissat B."/>
            <person name="Grigoriev I.V."/>
            <person name="Yang Z.L."/>
            <person name="Xu J."/>
            <person name="Martin F.M."/>
        </authorList>
    </citation>
    <scope>NUCLEOTIDE SEQUENCE</scope>
    <source>
        <strain evidence="1">ATCC 28755</strain>
    </source>
</reference>
<comment type="caution">
    <text evidence="1">The sequence shown here is derived from an EMBL/GenBank/DDBJ whole genome shotgun (WGS) entry which is preliminary data.</text>
</comment>
<sequence>MNPMSLENRDMDSFCRFLLGTGPNPLVHVFTPDYMLATIANLCPSLRQLKIGYLECYGTPLAWNSKATEHISATVCQLSHLANFWNLVGPELNGQAILHPSQLRSLVFLELYVHFPCTSKFDLKFDATSGRMQLLPLMKCPLTSNVKWVVNDVPSTEDIRSLLERLHYVRARRMLWSISRSFTKHLSIRLFVLSGQPRAGKDGLAASARTFLGSQDRRL</sequence>
<evidence type="ECO:0000313" key="2">
    <source>
        <dbReference type="Proteomes" id="UP000790377"/>
    </source>
</evidence>
<protein>
    <submittedName>
        <fullName evidence="1">Uncharacterized protein</fullName>
    </submittedName>
</protein>